<evidence type="ECO:0000313" key="1">
    <source>
        <dbReference type="EMBL" id="EOB11995.1"/>
    </source>
</evidence>
<dbReference type="VEuPathDB" id="MicrosporidiaDB:NBO_598g0002"/>
<dbReference type="Proteomes" id="UP000016927">
    <property type="component" value="Unassembled WGS sequence"/>
</dbReference>
<proteinExistence type="predicted"/>
<keyword evidence="2" id="KW-1185">Reference proteome</keyword>
<dbReference type="EMBL" id="KB909505">
    <property type="protein sequence ID" value="EOB11995.1"/>
    <property type="molecule type" value="Genomic_DNA"/>
</dbReference>
<accession>R0MD56</accession>
<sequence>MFLPLSYFVKFPAFADFETIKAFTAKVFGCLAMHNHYLCIILYLTLVCSV</sequence>
<dbReference type="AlphaFoldDB" id="R0MD56"/>
<evidence type="ECO:0000313" key="2">
    <source>
        <dbReference type="Proteomes" id="UP000016927"/>
    </source>
</evidence>
<gene>
    <name evidence="1" type="ORF">NBO_598g0002</name>
</gene>
<reference evidence="1 2" key="1">
    <citation type="journal article" date="2013" name="BMC Genomics">
        <title>Comparative genomics of parasitic silkworm microsporidia reveal an association between genome expansion and host adaptation.</title>
        <authorList>
            <person name="Pan G."/>
            <person name="Xu J."/>
            <person name="Li T."/>
            <person name="Xia Q."/>
            <person name="Liu S.L."/>
            <person name="Zhang G."/>
            <person name="Li S."/>
            <person name="Li C."/>
            <person name="Liu H."/>
            <person name="Yang L."/>
            <person name="Liu T."/>
            <person name="Zhang X."/>
            <person name="Wu Z."/>
            <person name="Fan W."/>
            <person name="Dang X."/>
            <person name="Xiang H."/>
            <person name="Tao M."/>
            <person name="Li Y."/>
            <person name="Hu J."/>
            <person name="Li Z."/>
            <person name="Lin L."/>
            <person name="Luo J."/>
            <person name="Geng L."/>
            <person name="Wang L."/>
            <person name="Long M."/>
            <person name="Wan Y."/>
            <person name="He N."/>
            <person name="Zhang Z."/>
            <person name="Lu C."/>
            <person name="Keeling P.J."/>
            <person name="Wang J."/>
            <person name="Xiang Z."/>
            <person name="Zhou Z."/>
        </authorList>
    </citation>
    <scope>NUCLEOTIDE SEQUENCE [LARGE SCALE GENOMIC DNA]</scope>
    <source>
        <strain evidence="2">CQ1 / CVCC 102059</strain>
    </source>
</reference>
<organism evidence="1 2">
    <name type="scientific">Nosema bombycis (strain CQ1 / CVCC 102059)</name>
    <name type="common">Microsporidian parasite</name>
    <name type="synonym">Pebrine of silkworm</name>
    <dbReference type="NCBI Taxonomy" id="578461"/>
    <lineage>
        <taxon>Eukaryota</taxon>
        <taxon>Fungi</taxon>
        <taxon>Fungi incertae sedis</taxon>
        <taxon>Microsporidia</taxon>
        <taxon>Nosematidae</taxon>
        <taxon>Nosema</taxon>
    </lineage>
</organism>
<dbReference type="HOGENOM" id="CLU_3125501_0_0_1"/>
<name>R0MD56_NOSB1</name>
<protein>
    <submittedName>
        <fullName evidence="1">Uncharacterized protein</fullName>
    </submittedName>
</protein>